<dbReference type="PANTHER" id="PTHR13370">
    <property type="entry name" value="RNA METHYLASE-RELATED"/>
    <property type="match status" value="1"/>
</dbReference>
<dbReference type="EMBL" id="JBHUFC010000038">
    <property type="protein sequence ID" value="MFD1789985.1"/>
    <property type="molecule type" value="Genomic_DNA"/>
</dbReference>
<keyword evidence="8" id="KW-1185">Reference proteome</keyword>
<dbReference type="RefSeq" id="WP_093068244.1">
    <property type="nucleotide sequence ID" value="NZ_JBHUFC010000038.1"/>
</dbReference>
<protein>
    <recommendedName>
        <fullName evidence="5">Methyltransferase</fullName>
        <ecNumber evidence="5">2.1.1.-</ecNumber>
    </recommendedName>
</protein>
<evidence type="ECO:0000256" key="3">
    <source>
        <dbReference type="ARBA" id="ARBA00022679"/>
    </source>
</evidence>
<dbReference type="InterPro" id="IPR002052">
    <property type="entry name" value="DNA_methylase_N6_adenine_CS"/>
</dbReference>
<comment type="caution">
    <text evidence="7">The sequence shown here is derived from an EMBL/GenBank/DDBJ whole genome shotgun (WGS) entry which is preliminary data.</text>
</comment>
<dbReference type="PROSITE" id="PS00092">
    <property type="entry name" value="N6_MTASE"/>
    <property type="match status" value="1"/>
</dbReference>
<evidence type="ECO:0000256" key="4">
    <source>
        <dbReference type="ARBA" id="ARBA00047942"/>
    </source>
</evidence>
<accession>A0ABW4NL17</accession>
<dbReference type="Proteomes" id="UP001597283">
    <property type="component" value="Unassembled WGS sequence"/>
</dbReference>
<keyword evidence="3" id="KW-0808">Transferase</keyword>
<comment type="similarity">
    <text evidence="1 5">Belongs to the N(4)/N(6)-methyltransferase family.</text>
</comment>
<name>A0ABW4NL17_9SPHN</name>
<dbReference type="SUPFAM" id="SSF53335">
    <property type="entry name" value="S-adenosyl-L-methionine-dependent methyltransferases"/>
    <property type="match status" value="1"/>
</dbReference>
<evidence type="ECO:0000259" key="6">
    <source>
        <dbReference type="Pfam" id="PF01555"/>
    </source>
</evidence>
<dbReference type="InterPro" id="IPR001091">
    <property type="entry name" value="RM_Methyltransferase"/>
</dbReference>
<dbReference type="Gene3D" id="3.40.50.150">
    <property type="entry name" value="Vaccinia Virus protein VP39"/>
    <property type="match status" value="1"/>
</dbReference>
<gene>
    <name evidence="7" type="ORF">ACFSC3_20720</name>
</gene>
<reference evidence="8" key="1">
    <citation type="journal article" date="2019" name="Int. J. Syst. Evol. Microbiol.">
        <title>The Global Catalogue of Microorganisms (GCM) 10K type strain sequencing project: providing services to taxonomists for standard genome sequencing and annotation.</title>
        <authorList>
            <consortium name="The Broad Institute Genomics Platform"/>
            <consortium name="The Broad Institute Genome Sequencing Center for Infectious Disease"/>
            <person name="Wu L."/>
            <person name="Ma J."/>
        </authorList>
    </citation>
    <scope>NUCLEOTIDE SEQUENCE [LARGE SCALE GENOMIC DNA]</scope>
    <source>
        <strain evidence="8">Q85</strain>
    </source>
</reference>
<evidence type="ECO:0000256" key="2">
    <source>
        <dbReference type="ARBA" id="ARBA00022603"/>
    </source>
</evidence>
<dbReference type="EC" id="2.1.1.-" evidence="5"/>
<keyword evidence="2" id="KW-0489">Methyltransferase</keyword>
<dbReference type="InterPro" id="IPR029063">
    <property type="entry name" value="SAM-dependent_MTases_sf"/>
</dbReference>
<sequence>MATRIIQPPAARAPSRQRVPTWRQALTERIDDQWDLVREVGADRREHLSSNATYVLADAVQFLAELPPNSIHAVVTDPPYGVIEYEQKDHQKLRSGRGGVWRIPPSFDGAKRSPLPRFTVLSEEELTKLHSFFSAIAYGIHRALVPGGHAFVAANPLLSTMTFHAFQSAGLEKRGEVIRLVTTLRGGDRPKGAEKEFSDVSMMARSGWEPWGIFRKPMIGTAAANLKAWGTGGLRRISADEPFRDVIPCSPTRGREREIAPHPSLKPQRFMRQLVRAALPLGVGIIYDPFAGSGSTLAAAEAIGYRAIGTDRDVEYFGIATRAFPALSRLAIVQ</sequence>
<dbReference type="PANTHER" id="PTHR13370:SF3">
    <property type="entry name" value="TRNA (GUANINE(10)-N2)-METHYLTRANSFERASE HOMOLOG"/>
    <property type="match status" value="1"/>
</dbReference>
<dbReference type="PRINTS" id="PR00508">
    <property type="entry name" value="S21N4MTFRASE"/>
</dbReference>
<evidence type="ECO:0000256" key="1">
    <source>
        <dbReference type="ARBA" id="ARBA00006594"/>
    </source>
</evidence>
<feature type="domain" description="DNA methylase N-4/N-6" evidence="6">
    <location>
        <begin position="240"/>
        <end position="321"/>
    </location>
</feature>
<proteinExistence type="inferred from homology"/>
<dbReference type="Pfam" id="PF01555">
    <property type="entry name" value="N6_N4_Mtase"/>
    <property type="match status" value="1"/>
</dbReference>
<dbReference type="InterPro" id="IPR002941">
    <property type="entry name" value="DNA_methylase_N4/N6"/>
</dbReference>
<evidence type="ECO:0000256" key="5">
    <source>
        <dbReference type="RuleBase" id="RU362026"/>
    </source>
</evidence>
<evidence type="ECO:0000313" key="7">
    <source>
        <dbReference type="EMBL" id="MFD1789985.1"/>
    </source>
</evidence>
<organism evidence="7 8">
    <name type="scientific">Sphingomonas floccifaciens</name>
    <dbReference type="NCBI Taxonomy" id="1844115"/>
    <lineage>
        <taxon>Bacteria</taxon>
        <taxon>Pseudomonadati</taxon>
        <taxon>Pseudomonadota</taxon>
        <taxon>Alphaproteobacteria</taxon>
        <taxon>Sphingomonadales</taxon>
        <taxon>Sphingomonadaceae</taxon>
        <taxon>Sphingomonas</taxon>
    </lineage>
</organism>
<comment type="catalytic activity">
    <reaction evidence="4">
        <text>a 2'-deoxyadenosine in DNA + S-adenosyl-L-methionine = an N(6)-methyl-2'-deoxyadenosine in DNA + S-adenosyl-L-homocysteine + H(+)</text>
        <dbReference type="Rhea" id="RHEA:15197"/>
        <dbReference type="Rhea" id="RHEA-COMP:12418"/>
        <dbReference type="Rhea" id="RHEA-COMP:12419"/>
        <dbReference type="ChEBI" id="CHEBI:15378"/>
        <dbReference type="ChEBI" id="CHEBI:57856"/>
        <dbReference type="ChEBI" id="CHEBI:59789"/>
        <dbReference type="ChEBI" id="CHEBI:90615"/>
        <dbReference type="ChEBI" id="CHEBI:90616"/>
        <dbReference type="EC" id="2.1.1.72"/>
    </reaction>
</comment>
<evidence type="ECO:0000313" key="8">
    <source>
        <dbReference type="Proteomes" id="UP001597283"/>
    </source>
</evidence>